<dbReference type="Gene3D" id="3.40.640.10">
    <property type="entry name" value="Type I PLP-dependent aspartate aminotransferase-like (Major domain)"/>
    <property type="match status" value="1"/>
</dbReference>
<keyword evidence="1" id="KW-0812">Transmembrane</keyword>
<dbReference type="SUPFAM" id="SSF53383">
    <property type="entry name" value="PLP-dependent transferases"/>
    <property type="match status" value="1"/>
</dbReference>
<evidence type="ECO:0000313" key="4">
    <source>
        <dbReference type="Proteomes" id="UP000018040"/>
    </source>
</evidence>
<protein>
    <submittedName>
        <fullName evidence="3">Molybdenum cofactor cysteine desulfurase, NifS-like protein</fullName>
    </submittedName>
</protein>
<dbReference type="InterPro" id="IPR015424">
    <property type="entry name" value="PyrdxlP-dep_Trfase"/>
</dbReference>
<proteinExistence type="predicted"/>
<dbReference type="Gene3D" id="3.90.1150.10">
    <property type="entry name" value="Aspartate Aminotransferase, domain 1"/>
    <property type="match status" value="1"/>
</dbReference>
<feature type="transmembrane region" description="Helical" evidence="1">
    <location>
        <begin position="41"/>
        <end position="63"/>
    </location>
</feature>
<dbReference type="EMBL" id="AHHH01000057">
    <property type="protein sequence ID" value="ESU43178.1"/>
    <property type="molecule type" value="Genomic_DNA"/>
</dbReference>
<dbReference type="InterPro" id="IPR015421">
    <property type="entry name" value="PyrdxlP-dep_Trfase_major"/>
</dbReference>
<keyword evidence="1" id="KW-0472">Membrane</keyword>
<dbReference type="PANTHER" id="PTHR14237">
    <property type="entry name" value="MOLYBDOPTERIN COFACTOR SULFURASE MOSC"/>
    <property type="match status" value="1"/>
</dbReference>
<reference evidence="4" key="1">
    <citation type="submission" date="2012-02" db="EMBL/GenBank/DDBJ databases">
        <title>Genome sequencing of Giardia lamblia Genotypes A2 and B isolates (DH and GS) and comparative analysis with the genomes of Genotypes A1 and E (WB and Pig).</title>
        <authorList>
            <person name="Adam R."/>
            <person name="Dahlstrom E."/>
            <person name="Martens C."/>
            <person name="Bruno D."/>
            <person name="Barbian K."/>
            <person name="Porcella S.F."/>
            <person name="Nash T."/>
        </authorList>
    </citation>
    <scope>NUCLEOTIDE SEQUENCE</scope>
    <source>
        <strain evidence="4">GS</strain>
    </source>
</reference>
<dbReference type="VEuPathDB" id="GiardiaDB:GL50803_0014200"/>
<evidence type="ECO:0000259" key="2">
    <source>
        <dbReference type="Pfam" id="PF00266"/>
    </source>
</evidence>
<feature type="domain" description="Aminotransferase class V" evidence="2">
    <location>
        <begin position="139"/>
        <end position="259"/>
    </location>
</feature>
<accession>V6TW71</accession>
<dbReference type="VEuPathDB" id="GiardiaDB:DHA2_14200"/>
<comment type="caution">
    <text evidence="3">The sequence shown here is derived from an EMBL/GenBank/DDBJ whole genome shotgun (WGS) entry which is preliminary data.</text>
</comment>
<evidence type="ECO:0000256" key="1">
    <source>
        <dbReference type="SAM" id="Phobius"/>
    </source>
</evidence>
<dbReference type="PANTHER" id="PTHR14237:SF80">
    <property type="entry name" value="MOLYBDENUM COFACTOR SULFURASE"/>
    <property type="match status" value="1"/>
</dbReference>
<evidence type="ECO:0000313" key="3">
    <source>
        <dbReference type="EMBL" id="ESU43178.1"/>
    </source>
</evidence>
<name>V6TW71_GIAIN</name>
<sequence>MYIFLFLRSMTSVFIFSARMHDEEGTKYHSVHRQSSRNSSLIIPLLAGVASGMLFMLLLTLGYKVGLDAFIRPANLSNESAADYGFTNVAAHISERGIAAKPSADAQSWMKKYPAYAYGGSLYAWRHIEFPNLGANSTYLDFTGSGLFQVSQLKESLKFLESALFCNIHSDSACSRNSEKAVDDIRDMILEFFNAPRGTYSVIFTSGASAGLQLIAHSFPWSNKSHFMYSKHNHNSVLGMRRVALKHGANFGTFPFDLYRMSLEEEFVRLCNTSYLKLAKGSGDASDTGKIHRPTARDIAFHKEVDSVYRNKTHHLIAFPAEDNFSGVKYNLDLIHAFQSGEFAAKFMNTTNMCTSKNSVWHVLLDAAAFVPTNPLDLDKYPASFVVVSFYKMFGYPSGVGALLVRNDINPLLQKTFFGGGAVVLASCESDYCKLKPSYHERFEDGTLNFLHIPSLRYGFNILKTLGMENIQAHVWAVTRRAYEGLTALKHHNGLPLVEVYGEHARNDMAMQGGIVAFNLKDVDGNYLGYYGFSRHAAKHGFMLRVGCNCNPGACNTYVGISEEDVIEASKNKTSCGDELDMVKGIPLGAIRLSLGYITTIEDVDRFVDFVKHYYTNRRGSYEDLQTK</sequence>
<dbReference type="VEuPathDB" id="GiardiaDB:GL50581_2926"/>
<gene>
    <name evidence="3" type="ORF">GSB_14200</name>
</gene>
<dbReference type="AlphaFoldDB" id="V6TW71"/>
<dbReference type="Proteomes" id="UP000018040">
    <property type="component" value="Unassembled WGS sequence"/>
</dbReference>
<keyword evidence="1" id="KW-1133">Transmembrane helix</keyword>
<feature type="domain" description="Aminotransferase class V" evidence="2">
    <location>
        <begin position="361"/>
        <end position="607"/>
    </location>
</feature>
<dbReference type="InterPro" id="IPR015422">
    <property type="entry name" value="PyrdxlP-dep_Trfase_small"/>
</dbReference>
<dbReference type="OrthoDB" id="10264306at2759"/>
<dbReference type="InterPro" id="IPR000192">
    <property type="entry name" value="Aminotrans_V_dom"/>
</dbReference>
<organism evidence="3 4">
    <name type="scientific">Giardia intestinalis</name>
    <name type="common">Giardia lamblia</name>
    <dbReference type="NCBI Taxonomy" id="5741"/>
    <lineage>
        <taxon>Eukaryota</taxon>
        <taxon>Metamonada</taxon>
        <taxon>Diplomonadida</taxon>
        <taxon>Hexamitidae</taxon>
        <taxon>Giardiinae</taxon>
        <taxon>Giardia</taxon>
    </lineage>
</organism>
<reference evidence="3 4" key="2">
    <citation type="journal article" date="2013" name="Genome Biol. Evol.">
        <title>Genome sequencing of Giardia lamblia genotypes A2 and B isolates (DH and GS) and comparative analysis with the genomes of genotypes A1 and E (WB and Pig).</title>
        <authorList>
            <person name="Adam R.D."/>
            <person name="Dahlstrom E.W."/>
            <person name="Martens C.A."/>
            <person name="Bruno D.P."/>
            <person name="Barbian K.D."/>
            <person name="Ricklefs S.M."/>
            <person name="Hernandez M.M."/>
            <person name="Narla N.P."/>
            <person name="Patel R.B."/>
            <person name="Porcella S.F."/>
            <person name="Nash T.E."/>
        </authorList>
    </citation>
    <scope>NUCLEOTIDE SEQUENCE [LARGE SCALE GENOMIC DNA]</scope>
    <source>
        <strain evidence="3 4">GS</strain>
    </source>
</reference>
<dbReference type="Pfam" id="PF00266">
    <property type="entry name" value="Aminotran_5"/>
    <property type="match status" value="2"/>
</dbReference>
<dbReference type="VEuPathDB" id="GiardiaDB:QR46_1909"/>